<dbReference type="Proteomes" id="UP000309819">
    <property type="component" value="Unassembled WGS sequence"/>
</dbReference>
<dbReference type="RefSeq" id="WP_138218513.1">
    <property type="nucleotide sequence ID" value="NZ_VAUO01000002.1"/>
</dbReference>
<feature type="domain" description="Phage tail fibre protein N-terminal" evidence="2">
    <location>
        <begin position="6"/>
        <end position="158"/>
    </location>
</feature>
<feature type="domain" description="Phage tail collar" evidence="1">
    <location>
        <begin position="387"/>
        <end position="445"/>
    </location>
</feature>
<dbReference type="EMBL" id="VAUO01000002">
    <property type="protein sequence ID" value="TLP63156.1"/>
    <property type="molecule type" value="Genomic_DNA"/>
</dbReference>
<dbReference type="Pfam" id="PF12571">
    <property type="entry name" value="Phage_tail_fib"/>
    <property type="match status" value="1"/>
</dbReference>
<evidence type="ECO:0000313" key="4">
    <source>
        <dbReference type="Proteomes" id="UP000309819"/>
    </source>
</evidence>
<dbReference type="AlphaFoldDB" id="A0A5R8ZE78"/>
<gene>
    <name evidence="3" type="ORF">FEM01_06630</name>
</gene>
<evidence type="ECO:0000313" key="3">
    <source>
        <dbReference type="EMBL" id="TLP63156.1"/>
    </source>
</evidence>
<dbReference type="SUPFAM" id="SSF88874">
    <property type="entry name" value="Receptor-binding domain of short tail fibre protein gp12"/>
    <property type="match status" value="1"/>
</dbReference>
<proteinExistence type="predicted"/>
<organism evidence="3 4">
    <name type="scientific">Pseudomonas mosselii</name>
    <dbReference type="NCBI Taxonomy" id="78327"/>
    <lineage>
        <taxon>Bacteria</taxon>
        <taxon>Pseudomonadati</taxon>
        <taxon>Pseudomonadota</taxon>
        <taxon>Gammaproteobacteria</taxon>
        <taxon>Pseudomonadales</taxon>
        <taxon>Pseudomonadaceae</taxon>
        <taxon>Pseudomonas</taxon>
    </lineage>
</organism>
<keyword evidence="4" id="KW-1185">Reference proteome</keyword>
<accession>A0A5R8ZE78</accession>
<dbReference type="Gene3D" id="3.90.1340.10">
    <property type="entry name" value="Phage tail collar domain"/>
    <property type="match status" value="1"/>
</dbReference>
<evidence type="ECO:0000259" key="2">
    <source>
        <dbReference type="Pfam" id="PF12571"/>
    </source>
</evidence>
<dbReference type="Pfam" id="PF07484">
    <property type="entry name" value="Collar"/>
    <property type="match status" value="1"/>
</dbReference>
<dbReference type="PANTHER" id="PTHR35191:SF1">
    <property type="entry name" value="PROPHAGE SIDE TAIL FIBER PROTEIN HOMOLOG STFQ-RELATED"/>
    <property type="match status" value="1"/>
</dbReference>
<dbReference type="InterPro" id="IPR022225">
    <property type="entry name" value="Phage_tail_fibre_N"/>
</dbReference>
<sequence length="711" mass="75441">MANSTTQFGGFLTNVGIAQQANTAALGLPWNITHMLIGDAGGEPSQTPDPTPKATQDALVRQVYRAQLNALYPSPADPNVLVAELVLPPEIGGWWIRELALEDASGNFIAVAKPAPSYKPLLAQGSGRTQTIRMHVVFGNQANVTLKIDPSVVLATRDYADKAREAAELYTRNQLKAHVEAPDPHPQYLRRADVAKDAGQLAWLGTATGTANALVLKLKSTESTLAAYAAGQRFQFQASASNTGAVTARINTLAAVAVKKAGTAGLVDLVAGDIRAGALYDLNYDGTYFQLGGGVSAGKAFERFSFEASVGQTTFNLPHTIGSTIVLRNGREVTDYQSDGQKIIFRTACALGDSVEILAFSAFQTANSYTKAEVQELVKTALALPVGTMLPFPRGTVPPGFLEVDGSAQSASVYPDLAAYLGGAFDKGDEGAGFFRLPDTRGEFLRGWDHGRGVDAGRTVGSSQAEEMKAHRHEKLNVDITGVQYGISSGNLSGAKTGGLYVSAPDTTLDSGYPGINTGMYGGTETRPRNIAVMWCIKAWNAPVNQGGVDVAALKPLAGQATETSLGVMRIATQANVLKGEDDQSAVTPLKLKQLRSAQTYAVEFPISPGTPNVIAYPDGITFNNFDIRWKCVSTTGSAGYLIGDEVDRKFWIYNSEATVNNDGPYLHSFSSNGCVMMQANIARSILPHKTTGAATSVTLSSFKLVVRMTP</sequence>
<dbReference type="PANTHER" id="PTHR35191">
    <property type="entry name" value="PROPHAGE SIDE TAIL FIBER PROTEIN HOMOLOG STFQ-RELATED"/>
    <property type="match status" value="1"/>
</dbReference>
<protein>
    <submittedName>
        <fullName evidence="3">Uncharacterized protein</fullName>
    </submittedName>
</protein>
<dbReference type="InterPro" id="IPR037053">
    <property type="entry name" value="Phage_tail_collar_dom_sf"/>
</dbReference>
<dbReference type="InterPro" id="IPR051934">
    <property type="entry name" value="Phage_Tail_Fiber_Structural"/>
</dbReference>
<dbReference type="OrthoDB" id="9810174at2"/>
<name>A0A5R8ZE78_9PSED</name>
<evidence type="ECO:0000259" key="1">
    <source>
        <dbReference type="Pfam" id="PF07484"/>
    </source>
</evidence>
<dbReference type="InterPro" id="IPR011083">
    <property type="entry name" value="Phage_tail_collar_dom"/>
</dbReference>
<reference evidence="3 4" key="1">
    <citation type="submission" date="2019-05" db="EMBL/GenBank/DDBJ databases">
        <title>Pseudomonas sp. SC006 isolated from lettuce that can produce HBGAs.</title>
        <authorList>
            <person name="Wang D."/>
            <person name="Liao N."/>
            <person name="Liu D."/>
            <person name="Zhang Z."/>
            <person name="Zou S."/>
        </authorList>
    </citation>
    <scope>NUCLEOTIDE SEQUENCE [LARGE SCALE GENOMIC DNA]</scope>
    <source>
        <strain evidence="3 4">SC006</strain>
    </source>
</reference>
<comment type="caution">
    <text evidence="3">The sequence shown here is derived from an EMBL/GenBank/DDBJ whole genome shotgun (WGS) entry which is preliminary data.</text>
</comment>